<dbReference type="Pfam" id="PF18296">
    <property type="entry name" value="MID_MedPIWI"/>
    <property type="match status" value="1"/>
</dbReference>
<dbReference type="AlphaFoldDB" id="A0A1Y2EUY2"/>
<comment type="subunit">
    <text evidence="11">Component of the SRB8-11 complex, which itself associates with the Mediator complex.</text>
</comment>
<comment type="function">
    <text evidence="9 11">Component of the SRB8-11 complex. The SRB8-11 complex is a regulatory module of the Mediator complex which is itself involved in regulation of basal and activated RNA polymerase II-dependent transcription. The SRB8-11 complex may be involved in the transcriptional repression of a subset of genes regulated by Mediator. It may inhibit the association of the Mediator complex with RNA polymerase II to form the holoenzyme complex.</text>
</comment>
<keyword evidence="6 11" id="KW-0010">Activator</keyword>
<feature type="domain" description="Mediator complex subunit Med13 N-terminal" evidence="14">
    <location>
        <begin position="27"/>
        <end position="245"/>
    </location>
</feature>
<accession>A0A1Y2EUY2</accession>
<dbReference type="GeneID" id="63788423"/>
<evidence type="ECO:0000256" key="5">
    <source>
        <dbReference type="ARBA" id="ARBA00023015"/>
    </source>
</evidence>
<dbReference type="RefSeq" id="XP_040722284.1">
    <property type="nucleotide sequence ID" value="XM_040871824.1"/>
</dbReference>
<evidence type="ECO:0000256" key="10">
    <source>
        <dbReference type="ARBA" id="ARBA00032008"/>
    </source>
</evidence>
<proteinExistence type="inferred from homology"/>
<organism evidence="16 17">
    <name type="scientific">Protomyces lactucae-debilis</name>
    <dbReference type="NCBI Taxonomy" id="2754530"/>
    <lineage>
        <taxon>Eukaryota</taxon>
        <taxon>Fungi</taxon>
        <taxon>Dikarya</taxon>
        <taxon>Ascomycota</taxon>
        <taxon>Taphrinomycotina</taxon>
        <taxon>Taphrinomycetes</taxon>
        <taxon>Taphrinales</taxon>
        <taxon>Protomycetaceae</taxon>
        <taxon>Protomyces</taxon>
    </lineage>
</organism>
<evidence type="ECO:0000256" key="6">
    <source>
        <dbReference type="ARBA" id="ARBA00023159"/>
    </source>
</evidence>
<sequence>MSVQDHLPPLLEADRLTSILRVLAVTQAQWTTWCASDSTDVQALTRIEIDLRSQGALVKRIGQELWHFVLSEDDKDTKQSRLSTQPLKEIGQEQRLDLSEVGFSTADMSNATDLFIALRILKEALVLQLTYRCAKAGFVPLGPCLLSPLPELTEHSFDENLCLKPLPNGRYPGPQRQCIMSLHLAVSGDLTLALAKTDVQLIALDMHSKQLEAGDPVYLAPSGHKATLVEYSFELSSEAYRLQLTKLIGFQLLDTSRWVRVHLGDESFLWPSALTFVPYTALQVKPPPESWFGLKDTWLAQCKSDMERKVQKQKEMDANESTDNLMPDATVEPAVSEQRPASAQKPGSKDDSHHVYPTPPDATPGPFLKKASHDSDDEDMHVTDADFSFFDRNSPEVIMQEIESINHLPTPMETDMRTQAPVSAQPTEPPTASFDMITPASQFGATPNIVACEADKAAASVREVYRRYRQPVPSHFTPMSLAQQHNHYGPGGKYYAGSSASSADNAPSSDEEMTDDAYDRERATSSGHVKALLDDLVSEAEFDPPPPNIPWHLVSPRIASNPIKSTHLSLRSQLEKLALPTKEEADLIDLVGSLLCGPNIAGFRETSILPAASFNTDLYDLDWFSDSDMENVISCCKSTFGQAPMQLKLDDVATIYEDPKSSNAFKPKNSQRKNHPAGLASHVTLLREPRVLLSRAHIDEKTHKEIMEDYEMSTSAIRLWYTAQLSPLDGPKDAVHYVFYPEGELLEHAAFRYLDDLRALYYGCNLGQFLYEDKVEDSYLPFRLDDNSSSLSNGFNKIQKYWQKDTKTGHSAECLNIVLHFFNPFELSDLAFLSFLNMVTKYKKKSIFMHVALQVVDVDQVCKVDGFKALRIKECVALCLQVYNRCQLTATDSDPKLYAPAYQLAQPGIESLKKFHHTVEDYPSILDDGSPFHVAYACTPGQPWVTVAWSDSQGQAFRARQYRLRTDAAKPATASEYASIAAVFVDIWHHTMELISVFPIAWHLVVTKVGKRISLDEINAWLRMVALEKGKNKFRISVTSIDLEPAMLVQPPLLAYLQKIAREEHDALQGMTEEQQKEHILERIKPQTPKDEPLATALERPIGDFDDPSEKVFAIKLSKFQIGPSNLADPQPLASAYLVKAPGLNVTQSASSVLLSVFHLDGRCSVDELLQEMRNLATLAHVGGFTYQGGIVPRHIMHAAMMHTSLNGYKP</sequence>
<evidence type="ECO:0000256" key="12">
    <source>
        <dbReference type="SAM" id="MobiDB-lite"/>
    </source>
</evidence>
<evidence type="ECO:0000256" key="4">
    <source>
        <dbReference type="ARBA" id="ARBA00022491"/>
    </source>
</evidence>
<evidence type="ECO:0000256" key="2">
    <source>
        <dbReference type="ARBA" id="ARBA00009354"/>
    </source>
</evidence>
<reference evidence="16 17" key="1">
    <citation type="submission" date="2016-07" db="EMBL/GenBank/DDBJ databases">
        <title>Pervasive Adenine N6-methylation of Active Genes in Fungi.</title>
        <authorList>
            <consortium name="DOE Joint Genome Institute"/>
            <person name="Mondo S.J."/>
            <person name="Dannebaum R.O."/>
            <person name="Kuo R.C."/>
            <person name="Labutti K."/>
            <person name="Haridas S."/>
            <person name="Kuo A."/>
            <person name="Salamov A."/>
            <person name="Ahrendt S.R."/>
            <person name="Lipzen A."/>
            <person name="Sullivan W."/>
            <person name="Andreopoulos W.B."/>
            <person name="Clum A."/>
            <person name="Lindquist E."/>
            <person name="Daum C."/>
            <person name="Ramamoorthy G.K."/>
            <person name="Gryganskyi A."/>
            <person name="Culley D."/>
            <person name="Magnuson J.K."/>
            <person name="James T.Y."/>
            <person name="O'Malley M.A."/>
            <person name="Stajich J.E."/>
            <person name="Spatafora J.W."/>
            <person name="Visel A."/>
            <person name="Grigoriev I.V."/>
        </authorList>
    </citation>
    <scope>NUCLEOTIDE SEQUENCE [LARGE SCALE GENOMIC DNA]</scope>
    <source>
        <strain evidence="16 17">12-1054</strain>
    </source>
</reference>
<evidence type="ECO:0000256" key="7">
    <source>
        <dbReference type="ARBA" id="ARBA00023163"/>
    </source>
</evidence>
<dbReference type="Pfam" id="PF11597">
    <property type="entry name" value="Med13_N"/>
    <property type="match status" value="1"/>
</dbReference>
<keyword evidence="8 11" id="KW-0539">Nucleus</keyword>
<evidence type="ECO:0000256" key="9">
    <source>
        <dbReference type="ARBA" id="ARBA00025661"/>
    </source>
</evidence>
<dbReference type="InterPro" id="IPR041285">
    <property type="entry name" value="MID_MedPIWI"/>
</dbReference>
<comment type="caution">
    <text evidence="16">The sequence shown here is derived from an EMBL/GenBank/DDBJ whole genome shotgun (WGS) entry which is preliminary data.</text>
</comment>
<protein>
    <recommendedName>
        <fullName evidence="3 11">Mediator of RNA polymerase II transcription subunit 13</fullName>
    </recommendedName>
    <alternativeName>
        <fullName evidence="10 11">Mediator complex subunit 13</fullName>
    </alternativeName>
</protein>
<keyword evidence="7 11" id="KW-0804">Transcription</keyword>
<dbReference type="Pfam" id="PF06333">
    <property type="entry name" value="Med13_C"/>
    <property type="match status" value="1"/>
</dbReference>
<dbReference type="InterPro" id="IPR051139">
    <property type="entry name" value="Mediator_complx_sub13"/>
</dbReference>
<feature type="domain" description="Mediator complex subunit Med13 C-terminal" evidence="13">
    <location>
        <begin position="898"/>
        <end position="1197"/>
    </location>
</feature>
<evidence type="ECO:0000259" key="15">
    <source>
        <dbReference type="Pfam" id="PF18296"/>
    </source>
</evidence>
<evidence type="ECO:0000259" key="14">
    <source>
        <dbReference type="Pfam" id="PF11597"/>
    </source>
</evidence>
<dbReference type="InterPro" id="IPR021643">
    <property type="entry name" value="Mediator_Med13_N"/>
</dbReference>
<evidence type="ECO:0000256" key="8">
    <source>
        <dbReference type="ARBA" id="ARBA00023242"/>
    </source>
</evidence>
<evidence type="ECO:0000259" key="13">
    <source>
        <dbReference type="Pfam" id="PF06333"/>
    </source>
</evidence>
<dbReference type="PANTHER" id="PTHR48249">
    <property type="entry name" value="MEDIATOR OF RNA POLYMERASE II TRANSCRIPTION SUBUNIT 13"/>
    <property type="match status" value="1"/>
</dbReference>
<feature type="region of interest" description="Disordered" evidence="12">
    <location>
        <begin position="332"/>
        <end position="380"/>
    </location>
</feature>
<dbReference type="GO" id="GO:0045944">
    <property type="term" value="P:positive regulation of transcription by RNA polymerase II"/>
    <property type="evidence" value="ECO:0007669"/>
    <property type="project" value="TreeGrafter"/>
</dbReference>
<dbReference type="STRING" id="56484.A0A1Y2EUY2"/>
<keyword evidence="17" id="KW-1185">Reference proteome</keyword>
<feature type="region of interest" description="Disordered" evidence="12">
    <location>
        <begin position="483"/>
        <end position="524"/>
    </location>
</feature>
<dbReference type="PANTHER" id="PTHR48249:SF3">
    <property type="entry name" value="MEDIATOR OF RNA POLYMERASE II TRANSCRIPTION SUBUNIT 13"/>
    <property type="match status" value="1"/>
</dbReference>
<evidence type="ECO:0000313" key="16">
    <source>
        <dbReference type="EMBL" id="ORY75411.1"/>
    </source>
</evidence>
<gene>
    <name evidence="16" type="ORF">BCR37DRAFT_401085</name>
</gene>
<keyword evidence="5 11" id="KW-0805">Transcription regulation</keyword>
<dbReference type="InterPro" id="IPR009401">
    <property type="entry name" value="Med13_C"/>
</dbReference>
<evidence type="ECO:0000256" key="1">
    <source>
        <dbReference type="ARBA" id="ARBA00004123"/>
    </source>
</evidence>
<dbReference type="EMBL" id="MCFI01000026">
    <property type="protein sequence ID" value="ORY75411.1"/>
    <property type="molecule type" value="Genomic_DNA"/>
</dbReference>
<name>A0A1Y2EUY2_PROLT</name>
<dbReference type="OrthoDB" id="103819at2759"/>
<evidence type="ECO:0000256" key="3">
    <source>
        <dbReference type="ARBA" id="ARBA00019618"/>
    </source>
</evidence>
<evidence type="ECO:0000256" key="11">
    <source>
        <dbReference type="RuleBase" id="RU364134"/>
    </source>
</evidence>
<comment type="subcellular location">
    <subcellularLocation>
        <location evidence="1 11">Nucleus</location>
    </subcellularLocation>
</comment>
<dbReference type="Proteomes" id="UP000193685">
    <property type="component" value="Unassembled WGS sequence"/>
</dbReference>
<comment type="similarity">
    <text evidence="2 11">Belongs to the Mediator complex subunit 13 family.</text>
</comment>
<dbReference type="GO" id="GO:0003713">
    <property type="term" value="F:transcription coactivator activity"/>
    <property type="evidence" value="ECO:0007669"/>
    <property type="project" value="TreeGrafter"/>
</dbReference>
<evidence type="ECO:0000313" key="17">
    <source>
        <dbReference type="Proteomes" id="UP000193685"/>
    </source>
</evidence>
<keyword evidence="4 11" id="KW-0678">Repressor</keyword>
<feature type="domain" description="MID" evidence="15">
    <location>
        <begin position="732"/>
        <end position="886"/>
    </location>
</feature>
<dbReference type="GO" id="GO:0016592">
    <property type="term" value="C:mediator complex"/>
    <property type="evidence" value="ECO:0007669"/>
    <property type="project" value="InterPro"/>
</dbReference>
<feature type="compositionally biased region" description="Low complexity" evidence="12">
    <location>
        <begin position="495"/>
        <end position="508"/>
    </location>
</feature>